<feature type="compositionally biased region" description="Basic and acidic residues" evidence="5">
    <location>
        <begin position="382"/>
        <end position="391"/>
    </location>
</feature>
<feature type="domain" description="Bromo" evidence="6">
    <location>
        <begin position="206"/>
        <end position="278"/>
    </location>
</feature>
<feature type="compositionally biased region" description="Basic and acidic residues" evidence="5">
    <location>
        <begin position="80"/>
        <end position="89"/>
    </location>
</feature>
<feature type="region of interest" description="Disordered" evidence="5">
    <location>
        <begin position="530"/>
        <end position="622"/>
    </location>
</feature>
<dbReference type="AlphaFoldDB" id="A0AAD3SU32"/>
<sequence>MASAVLASQNDSNWPQARAGFMGKIPFLNPNSNNPNPLSPNSISFPRRQQIHAAVGQITHQNVDEFTNPTASDDASSFNRRPEDFDSRRMEGGSGFSHYVSFHISTFSRSDLRSLKSRLMEELEQVRCLTNRIDAGEFHVRNVSKSFPSKVKKLSGKKRAMPFSAGDELKRLASSSPSAAQAPESESVAASVQLMKMCTQILGKLMKQKFCWIFNEPVDAASLGLTDYHQIVKHPMDLGTVKSKLSRKLYPSPDEFAADVRLTFNNALLYNPKGQHVHHCAEQYLGKFEQMFQPIYRRFKIEKQRRLKLQNWQQEKQHWQEESQNQRHWCLEKRDKLYHREEKHKCETKQDVGEAAVVEELQGNLRSRMPSQGRPKKTASSKKLDRVEPRLEPAPVDPVPPPPVETVPPVANAPVVWPAIGKLPKPRAKDPDKRQMSMEEKQKLGLGLQSLPDEKMAQVVQIIGKRNGHLTQDGDEIELDIEAVDTETLWELDRFVTNYKKMVSKIKRQALINNVVQIDSNHLVGDVSLGLGKGKKGEVGEEDVDIGDEMPISHFPSVEIERDDDGHAAAAAATAAASGSSSSSSSSTSDSSSSSDSDSATSDSDLDDAQSRDNESKNFHNT</sequence>
<evidence type="ECO:0000256" key="1">
    <source>
        <dbReference type="ARBA" id="ARBA00023015"/>
    </source>
</evidence>
<dbReference type="EMBL" id="BSYO01000018">
    <property type="protein sequence ID" value="GMH17915.1"/>
    <property type="molecule type" value="Genomic_DNA"/>
</dbReference>
<evidence type="ECO:0000313" key="9">
    <source>
        <dbReference type="Proteomes" id="UP001279734"/>
    </source>
</evidence>
<name>A0AAD3SU32_NEPGR</name>
<comment type="caution">
    <text evidence="8">The sequence shown here is derived from an EMBL/GenBank/DDBJ whole genome shotgun (WGS) entry which is preliminary data.</text>
</comment>
<evidence type="ECO:0000313" key="8">
    <source>
        <dbReference type="EMBL" id="GMH17915.1"/>
    </source>
</evidence>
<dbReference type="SUPFAM" id="SSF47370">
    <property type="entry name" value="Bromodomain"/>
    <property type="match status" value="1"/>
</dbReference>
<dbReference type="PRINTS" id="PR00503">
    <property type="entry name" value="BROMODOMAIN"/>
</dbReference>
<evidence type="ECO:0000259" key="7">
    <source>
        <dbReference type="PROSITE" id="PS51525"/>
    </source>
</evidence>
<dbReference type="InterPro" id="IPR038336">
    <property type="entry name" value="NET_sf"/>
</dbReference>
<reference evidence="8" key="1">
    <citation type="submission" date="2023-05" db="EMBL/GenBank/DDBJ databases">
        <title>Nepenthes gracilis genome sequencing.</title>
        <authorList>
            <person name="Fukushima K."/>
        </authorList>
    </citation>
    <scope>NUCLEOTIDE SEQUENCE</scope>
    <source>
        <strain evidence="8">SING2019-196</strain>
    </source>
</reference>
<protein>
    <submittedName>
        <fullName evidence="8">Uncharacterized protein</fullName>
    </submittedName>
</protein>
<dbReference type="Proteomes" id="UP001279734">
    <property type="component" value="Unassembled WGS sequence"/>
</dbReference>
<evidence type="ECO:0000256" key="3">
    <source>
        <dbReference type="ARBA" id="ARBA00023163"/>
    </source>
</evidence>
<feature type="region of interest" description="Disordered" evidence="5">
    <location>
        <begin position="64"/>
        <end position="89"/>
    </location>
</feature>
<dbReference type="SMART" id="SM00297">
    <property type="entry name" value="BROMO"/>
    <property type="match status" value="1"/>
</dbReference>
<keyword evidence="2 4" id="KW-0103">Bromodomain</keyword>
<feature type="compositionally biased region" description="Basic and acidic residues" evidence="5">
    <location>
        <begin position="609"/>
        <end position="622"/>
    </location>
</feature>
<evidence type="ECO:0000256" key="4">
    <source>
        <dbReference type="PROSITE-ProRule" id="PRU00035"/>
    </source>
</evidence>
<feature type="region of interest" description="Disordered" evidence="5">
    <location>
        <begin position="363"/>
        <end position="403"/>
    </location>
</feature>
<evidence type="ECO:0000259" key="6">
    <source>
        <dbReference type="PROSITE" id="PS50014"/>
    </source>
</evidence>
<evidence type="ECO:0000256" key="2">
    <source>
        <dbReference type="ARBA" id="ARBA00023117"/>
    </source>
</evidence>
<dbReference type="InterPro" id="IPR027353">
    <property type="entry name" value="NET_dom"/>
</dbReference>
<feature type="domain" description="NET" evidence="7">
    <location>
        <begin position="426"/>
        <end position="507"/>
    </location>
</feature>
<dbReference type="PROSITE" id="PS51525">
    <property type="entry name" value="NET"/>
    <property type="match status" value="1"/>
</dbReference>
<gene>
    <name evidence="8" type="ORF">Nepgr_019756</name>
</gene>
<keyword evidence="3" id="KW-0804">Transcription</keyword>
<dbReference type="Pfam" id="PF00439">
    <property type="entry name" value="Bromodomain"/>
    <property type="match status" value="1"/>
</dbReference>
<dbReference type="PANTHER" id="PTHR45926">
    <property type="entry name" value="OSJNBA0053K19.4 PROTEIN"/>
    <property type="match status" value="1"/>
</dbReference>
<dbReference type="Gene3D" id="1.20.1270.220">
    <property type="match status" value="1"/>
</dbReference>
<dbReference type="InterPro" id="IPR036427">
    <property type="entry name" value="Bromodomain-like_sf"/>
</dbReference>
<evidence type="ECO:0000256" key="5">
    <source>
        <dbReference type="SAM" id="MobiDB-lite"/>
    </source>
</evidence>
<dbReference type="Gene3D" id="1.20.920.10">
    <property type="entry name" value="Bromodomain-like"/>
    <property type="match status" value="1"/>
</dbReference>
<proteinExistence type="predicted"/>
<dbReference type="InterPro" id="IPR001487">
    <property type="entry name" value="Bromodomain"/>
</dbReference>
<keyword evidence="9" id="KW-1185">Reference proteome</keyword>
<organism evidence="8 9">
    <name type="scientific">Nepenthes gracilis</name>
    <name type="common">Slender pitcher plant</name>
    <dbReference type="NCBI Taxonomy" id="150966"/>
    <lineage>
        <taxon>Eukaryota</taxon>
        <taxon>Viridiplantae</taxon>
        <taxon>Streptophyta</taxon>
        <taxon>Embryophyta</taxon>
        <taxon>Tracheophyta</taxon>
        <taxon>Spermatophyta</taxon>
        <taxon>Magnoliopsida</taxon>
        <taxon>eudicotyledons</taxon>
        <taxon>Gunneridae</taxon>
        <taxon>Pentapetalae</taxon>
        <taxon>Caryophyllales</taxon>
        <taxon>Nepenthaceae</taxon>
        <taxon>Nepenthes</taxon>
    </lineage>
</organism>
<feature type="compositionally biased region" description="Polar residues" evidence="5">
    <location>
        <begin position="64"/>
        <end position="79"/>
    </location>
</feature>
<dbReference type="PROSITE" id="PS50014">
    <property type="entry name" value="BROMODOMAIN_2"/>
    <property type="match status" value="1"/>
</dbReference>
<keyword evidence="1" id="KW-0805">Transcription regulation</keyword>
<accession>A0AAD3SU32</accession>
<feature type="compositionally biased region" description="Low complexity" evidence="5">
    <location>
        <begin position="568"/>
        <end position="603"/>
    </location>
</feature>
<dbReference type="Pfam" id="PF17035">
    <property type="entry name" value="BET"/>
    <property type="match status" value="1"/>
</dbReference>